<accession>A0AAF5DH57</accession>
<keyword evidence="5 6" id="KW-0472">Membrane</keyword>
<dbReference type="GO" id="GO:0006644">
    <property type="term" value="P:phospholipid metabolic process"/>
    <property type="evidence" value="ECO:0007669"/>
    <property type="project" value="InterPro"/>
</dbReference>
<evidence type="ECO:0000256" key="7">
    <source>
        <dbReference type="SAM" id="SignalP"/>
    </source>
</evidence>
<dbReference type="GO" id="GO:0007165">
    <property type="term" value="P:signal transduction"/>
    <property type="evidence" value="ECO:0007669"/>
    <property type="project" value="TreeGrafter"/>
</dbReference>
<feature type="transmembrane region" description="Helical" evidence="6">
    <location>
        <begin position="359"/>
        <end position="380"/>
    </location>
</feature>
<organism evidence="9 10">
    <name type="scientific">Strongyloides stercoralis</name>
    <name type="common">Threadworm</name>
    <dbReference type="NCBI Taxonomy" id="6248"/>
    <lineage>
        <taxon>Eukaryota</taxon>
        <taxon>Metazoa</taxon>
        <taxon>Ecdysozoa</taxon>
        <taxon>Nematoda</taxon>
        <taxon>Chromadorea</taxon>
        <taxon>Rhabditida</taxon>
        <taxon>Tylenchina</taxon>
        <taxon>Panagrolaimomorpha</taxon>
        <taxon>Strongyloidoidea</taxon>
        <taxon>Strongyloididae</taxon>
        <taxon>Strongyloides</taxon>
    </lineage>
</organism>
<protein>
    <recommendedName>
        <fullName evidence="8">Phosphatidic acid phosphatase type 2/haloperoxidase domain-containing protein</fullName>
    </recommendedName>
</protein>
<feature type="transmembrane region" description="Helical" evidence="6">
    <location>
        <begin position="466"/>
        <end position="485"/>
    </location>
</feature>
<dbReference type="Gene3D" id="1.20.144.10">
    <property type="entry name" value="Phosphatidic acid phosphatase type 2/haloperoxidase"/>
    <property type="match status" value="1"/>
</dbReference>
<dbReference type="SMART" id="SM00014">
    <property type="entry name" value="acidPPc"/>
    <property type="match status" value="1"/>
</dbReference>
<dbReference type="GO" id="GO:0005886">
    <property type="term" value="C:plasma membrane"/>
    <property type="evidence" value="ECO:0007669"/>
    <property type="project" value="TreeGrafter"/>
</dbReference>
<dbReference type="InterPro" id="IPR043216">
    <property type="entry name" value="PAP-like"/>
</dbReference>
<dbReference type="FunFam" id="1.20.144.10:FF:000031">
    <property type="entry name" value="PhosphoLipid PhosPhatase homolog"/>
    <property type="match status" value="1"/>
</dbReference>
<feature type="transmembrane region" description="Helical" evidence="6">
    <location>
        <begin position="433"/>
        <end position="454"/>
    </location>
</feature>
<name>A0AAF5DH57_STRER</name>
<dbReference type="SUPFAM" id="SSF48317">
    <property type="entry name" value="Acid phosphatase/Vanadium-dependent haloperoxidase"/>
    <property type="match status" value="1"/>
</dbReference>
<dbReference type="GO" id="GO:0046839">
    <property type="term" value="P:phospholipid dephosphorylation"/>
    <property type="evidence" value="ECO:0007669"/>
    <property type="project" value="TreeGrafter"/>
</dbReference>
<keyword evidence="9" id="KW-1185">Reference proteome</keyword>
<evidence type="ECO:0000313" key="10">
    <source>
        <dbReference type="WBParaSite" id="TCONS_00012741.p1"/>
    </source>
</evidence>
<feature type="signal peptide" evidence="7">
    <location>
        <begin position="1"/>
        <end position="18"/>
    </location>
</feature>
<dbReference type="InterPro" id="IPR036938">
    <property type="entry name" value="PAP2/HPO_sf"/>
</dbReference>
<comment type="similarity">
    <text evidence="2">Belongs to the PA-phosphatase related phosphoesterase family.</text>
</comment>
<feature type="domain" description="Phosphatidic acid phosphatase type 2/haloperoxidase" evidence="8">
    <location>
        <begin position="367"/>
        <end position="512"/>
    </location>
</feature>
<dbReference type="CDD" id="cd03384">
    <property type="entry name" value="PAP2_wunen"/>
    <property type="match status" value="1"/>
</dbReference>
<evidence type="ECO:0000256" key="3">
    <source>
        <dbReference type="ARBA" id="ARBA00022692"/>
    </source>
</evidence>
<feature type="chain" id="PRO_5042298037" description="Phosphatidic acid phosphatase type 2/haloperoxidase domain-containing protein" evidence="7">
    <location>
        <begin position="19"/>
        <end position="616"/>
    </location>
</feature>
<evidence type="ECO:0000259" key="8">
    <source>
        <dbReference type="SMART" id="SM00014"/>
    </source>
</evidence>
<evidence type="ECO:0000256" key="6">
    <source>
        <dbReference type="SAM" id="Phobius"/>
    </source>
</evidence>
<evidence type="ECO:0000256" key="5">
    <source>
        <dbReference type="ARBA" id="ARBA00023136"/>
    </source>
</evidence>
<dbReference type="Pfam" id="PF01569">
    <property type="entry name" value="PAP2"/>
    <property type="match status" value="1"/>
</dbReference>
<dbReference type="WBParaSite" id="TCONS_00012741.p1">
    <property type="protein sequence ID" value="TCONS_00012741.p1"/>
    <property type="gene ID" value="XLOC_008407"/>
</dbReference>
<keyword evidence="4 6" id="KW-1133">Transmembrane helix</keyword>
<dbReference type="PANTHER" id="PTHR10165:SF201">
    <property type="entry name" value="PHOSPHATIDIC ACID PHOSPHATASE TYPE 2_HALOPEROXIDASE DOMAIN-CONTAINING PROTEIN"/>
    <property type="match status" value="1"/>
</dbReference>
<reference evidence="10" key="1">
    <citation type="submission" date="2024-02" db="UniProtKB">
        <authorList>
            <consortium name="WormBaseParasite"/>
        </authorList>
    </citation>
    <scope>IDENTIFICATION</scope>
</reference>
<dbReference type="PANTHER" id="PTHR10165">
    <property type="entry name" value="LIPID PHOSPHATE PHOSPHATASE"/>
    <property type="match status" value="1"/>
</dbReference>
<dbReference type="AlphaFoldDB" id="A0AAF5DH57"/>
<evidence type="ECO:0000256" key="4">
    <source>
        <dbReference type="ARBA" id="ARBA00022989"/>
    </source>
</evidence>
<sequence length="616" mass="72110">MIIFKIIFILFILKIGHYYSLTIEESRKILDLHYNRTQQFEAKNNNQTTLMYKGIKNYEKEDESSIEETTISLENGTQVNEDNVKISGDNEKENLKNDNIKLEYRLSEGLTPMSEKTVADNKNTKINLTDNSRTKEDDEKESPTIFEELFIDTLTKSLNKKKGKFFNSNFGDVSIEESFQTLGRLCNRFFKHYIYFCVEQPITVQNEMRCRGYQQDCSHFFRPKSPLERITEKLQSNIRLGYYKLYDMQKTMIISPGMTNISVSRILCDFLVLVLCAIPLLVFHEFVKPYKRGFYCDDESIRYPYRPSTVTRQMLIVVGILIPTTLIFITEIFRYSVWEKKCSYAFKSYEIKNRSISRLIVRLYNYLGFFFLGVCFNQIMVDIAKYTIGRHRPHFMDVCKPNIGYQNCPQDHSYIDNFVCTGNDKYLIHESQLSFYSGHSAFSFYGAWYTSLYLQARLYKPLHSKILLPVIQFSLFGGASFVAYSRISNYKHHWSDVLVGMIMGSAIGIINAIFFTRVFEHREIPPCDRKLLSDEIEMEEGRPTCHGQSLRNINNQENIKGSQKNTHISQDSYTKERSHYVSSKTPLISPYDHDRHHLIDHRIITPPVISPRKIDI</sequence>
<keyword evidence="7" id="KW-0732">Signal</keyword>
<evidence type="ECO:0000313" key="9">
    <source>
        <dbReference type="Proteomes" id="UP000035681"/>
    </source>
</evidence>
<feature type="transmembrane region" description="Helical" evidence="6">
    <location>
        <begin position="314"/>
        <end position="338"/>
    </location>
</feature>
<proteinExistence type="inferred from homology"/>
<dbReference type="GO" id="GO:0008195">
    <property type="term" value="F:phosphatidate phosphatase activity"/>
    <property type="evidence" value="ECO:0007669"/>
    <property type="project" value="TreeGrafter"/>
</dbReference>
<comment type="subcellular location">
    <subcellularLocation>
        <location evidence="1">Membrane</location>
        <topology evidence="1">Multi-pass membrane protein</topology>
    </subcellularLocation>
</comment>
<feature type="transmembrane region" description="Helical" evidence="6">
    <location>
        <begin position="497"/>
        <end position="519"/>
    </location>
</feature>
<keyword evidence="3 6" id="KW-0812">Transmembrane</keyword>
<feature type="transmembrane region" description="Helical" evidence="6">
    <location>
        <begin position="266"/>
        <end position="284"/>
    </location>
</feature>
<evidence type="ECO:0000256" key="1">
    <source>
        <dbReference type="ARBA" id="ARBA00004141"/>
    </source>
</evidence>
<dbReference type="Proteomes" id="UP000035681">
    <property type="component" value="Unplaced"/>
</dbReference>
<evidence type="ECO:0000256" key="2">
    <source>
        <dbReference type="ARBA" id="ARBA00008816"/>
    </source>
</evidence>
<dbReference type="InterPro" id="IPR000326">
    <property type="entry name" value="PAP2/HPO"/>
</dbReference>